<name>A0AAD4VR10_PRUDU</name>
<sequence length="140" mass="15504">MAFSFRMDKVETTQPTGSSGRGERRAEQLVTQAKKDENDKGSVRALSQWRGAAALAQGSDGLVEAVESSTAPSIDEVMQAVESLPGAGGHFDSILWWFARGLFKYQPKKRMVFSKVQGSHFQGLLGFFMKWLRNKLDVCT</sequence>
<proteinExistence type="predicted"/>
<gene>
    <name evidence="2" type="ORF">L3X38_028598</name>
</gene>
<feature type="compositionally biased region" description="Basic and acidic residues" evidence="1">
    <location>
        <begin position="1"/>
        <end position="11"/>
    </location>
</feature>
<evidence type="ECO:0000313" key="3">
    <source>
        <dbReference type="Proteomes" id="UP001054821"/>
    </source>
</evidence>
<reference evidence="2 3" key="1">
    <citation type="journal article" date="2022" name="G3 (Bethesda)">
        <title>Whole-genome sequence and methylome profiling of the almond [Prunus dulcis (Mill.) D.A. Webb] cultivar 'Nonpareil'.</title>
        <authorList>
            <person name="D'Amico-Willman K.M."/>
            <person name="Ouma W.Z."/>
            <person name="Meulia T."/>
            <person name="Sideli G.M."/>
            <person name="Gradziel T.M."/>
            <person name="Fresnedo-Ramirez J."/>
        </authorList>
    </citation>
    <scope>NUCLEOTIDE SEQUENCE [LARGE SCALE GENOMIC DNA]</scope>
    <source>
        <strain evidence="2">Clone GOH B32 T37-40</strain>
    </source>
</reference>
<organism evidence="2 3">
    <name type="scientific">Prunus dulcis</name>
    <name type="common">Almond</name>
    <name type="synonym">Amygdalus dulcis</name>
    <dbReference type="NCBI Taxonomy" id="3755"/>
    <lineage>
        <taxon>Eukaryota</taxon>
        <taxon>Viridiplantae</taxon>
        <taxon>Streptophyta</taxon>
        <taxon>Embryophyta</taxon>
        <taxon>Tracheophyta</taxon>
        <taxon>Spermatophyta</taxon>
        <taxon>Magnoliopsida</taxon>
        <taxon>eudicotyledons</taxon>
        <taxon>Gunneridae</taxon>
        <taxon>Pentapetalae</taxon>
        <taxon>rosids</taxon>
        <taxon>fabids</taxon>
        <taxon>Rosales</taxon>
        <taxon>Rosaceae</taxon>
        <taxon>Amygdaloideae</taxon>
        <taxon>Amygdaleae</taxon>
        <taxon>Prunus</taxon>
    </lineage>
</organism>
<evidence type="ECO:0000313" key="2">
    <source>
        <dbReference type="EMBL" id="KAI5329201.1"/>
    </source>
</evidence>
<feature type="compositionally biased region" description="Basic and acidic residues" evidence="1">
    <location>
        <begin position="21"/>
        <end position="42"/>
    </location>
</feature>
<comment type="caution">
    <text evidence="2">The sequence shown here is derived from an EMBL/GenBank/DDBJ whole genome shotgun (WGS) entry which is preliminary data.</text>
</comment>
<dbReference type="Proteomes" id="UP001054821">
    <property type="component" value="Chromosome 5"/>
</dbReference>
<dbReference type="EMBL" id="JAJFAZ020000005">
    <property type="protein sequence ID" value="KAI5329201.1"/>
    <property type="molecule type" value="Genomic_DNA"/>
</dbReference>
<accession>A0AAD4VR10</accession>
<feature type="region of interest" description="Disordered" evidence="1">
    <location>
        <begin position="1"/>
        <end position="42"/>
    </location>
</feature>
<dbReference type="AlphaFoldDB" id="A0AAD4VR10"/>
<keyword evidence="3" id="KW-1185">Reference proteome</keyword>
<protein>
    <submittedName>
        <fullName evidence="2">Uncharacterized protein</fullName>
    </submittedName>
</protein>
<evidence type="ECO:0000256" key="1">
    <source>
        <dbReference type="SAM" id="MobiDB-lite"/>
    </source>
</evidence>